<gene>
    <name evidence="2" type="ORF">B0T25DRAFT_179510</name>
</gene>
<evidence type="ECO:0000313" key="2">
    <source>
        <dbReference type="EMBL" id="KAK3352209.1"/>
    </source>
</evidence>
<feature type="chain" id="PRO_5042520169" description="Secreted protein" evidence="1">
    <location>
        <begin position="26"/>
        <end position="99"/>
    </location>
</feature>
<reference evidence="2" key="1">
    <citation type="journal article" date="2023" name="Mol. Phylogenet. Evol.">
        <title>Genome-scale phylogeny and comparative genomics of the fungal order Sordariales.</title>
        <authorList>
            <person name="Hensen N."/>
            <person name="Bonometti L."/>
            <person name="Westerberg I."/>
            <person name="Brannstrom I.O."/>
            <person name="Guillou S."/>
            <person name="Cros-Aarteil S."/>
            <person name="Calhoun S."/>
            <person name="Haridas S."/>
            <person name="Kuo A."/>
            <person name="Mondo S."/>
            <person name="Pangilinan J."/>
            <person name="Riley R."/>
            <person name="LaButti K."/>
            <person name="Andreopoulos B."/>
            <person name="Lipzen A."/>
            <person name="Chen C."/>
            <person name="Yan M."/>
            <person name="Daum C."/>
            <person name="Ng V."/>
            <person name="Clum A."/>
            <person name="Steindorff A."/>
            <person name="Ohm R.A."/>
            <person name="Martin F."/>
            <person name="Silar P."/>
            <person name="Natvig D.O."/>
            <person name="Lalanne C."/>
            <person name="Gautier V."/>
            <person name="Ament-Velasquez S.L."/>
            <person name="Kruys A."/>
            <person name="Hutchinson M.I."/>
            <person name="Powell A.J."/>
            <person name="Barry K."/>
            <person name="Miller A.N."/>
            <person name="Grigoriev I.V."/>
            <person name="Debuchy R."/>
            <person name="Gladieux P."/>
            <person name="Hiltunen Thoren M."/>
            <person name="Johannesson H."/>
        </authorList>
    </citation>
    <scope>NUCLEOTIDE SEQUENCE</scope>
    <source>
        <strain evidence="2">CBS 955.72</strain>
    </source>
</reference>
<accession>A0AAJ0MDL4</accession>
<evidence type="ECO:0000313" key="3">
    <source>
        <dbReference type="Proteomes" id="UP001275084"/>
    </source>
</evidence>
<comment type="caution">
    <text evidence="2">The sequence shown here is derived from an EMBL/GenBank/DDBJ whole genome shotgun (WGS) entry which is preliminary data.</text>
</comment>
<evidence type="ECO:0000256" key="1">
    <source>
        <dbReference type="SAM" id="SignalP"/>
    </source>
</evidence>
<evidence type="ECO:0008006" key="4">
    <source>
        <dbReference type="Google" id="ProtNLM"/>
    </source>
</evidence>
<dbReference type="Proteomes" id="UP001275084">
    <property type="component" value="Unassembled WGS sequence"/>
</dbReference>
<organism evidence="2 3">
    <name type="scientific">Lasiosphaeria hispida</name>
    <dbReference type="NCBI Taxonomy" id="260671"/>
    <lineage>
        <taxon>Eukaryota</taxon>
        <taxon>Fungi</taxon>
        <taxon>Dikarya</taxon>
        <taxon>Ascomycota</taxon>
        <taxon>Pezizomycotina</taxon>
        <taxon>Sordariomycetes</taxon>
        <taxon>Sordariomycetidae</taxon>
        <taxon>Sordariales</taxon>
        <taxon>Lasiosphaeriaceae</taxon>
        <taxon>Lasiosphaeria</taxon>
    </lineage>
</organism>
<keyword evidence="1" id="KW-0732">Signal</keyword>
<proteinExistence type="predicted"/>
<feature type="signal peptide" evidence="1">
    <location>
        <begin position="1"/>
        <end position="25"/>
    </location>
</feature>
<dbReference type="EMBL" id="JAUIQD010000004">
    <property type="protein sequence ID" value="KAK3352209.1"/>
    <property type="molecule type" value="Genomic_DNA"/>
</dbReference>
<keyword evidence="3" id="KW-1185">Reference proteome</keyword>
<protein>
    <recommendedName>
        <fullName evidence="4">Secreted protein</fullName>
    </recommendedName>
</protein>
<dbReference type="AlphaFoldDB" id="A0AAJ0MDL4"/>
<reference evidence="2" key="2">
    <citation type="submission" date="2023-06" db="EMBL/GenBank/DDBJ databases">
        <authorList>
            <consortium name="Lawrence Berkeley National Laboratory"/>
            <person name="Haridas S."/>
            <person name="Hensen N."/>
            <person name="Bonometti L."/>
            <person name="Westerberg I."/>
            <person name="Brannstrom I.O."/>
            <person name="Guillou S."/>
            <person name="Cros-Aarteil S."/>
            <person name="Calhoun S."/>
            <person name="Kuo A."/>
            <person name="Mondo S."/>
            <person name="Pangilinan J."/>
            <person name="Riley R."/>
            <person name="Labutti K."/>
            <person name="Andreopoulos B."/>
            <person name="Lipzen A."/>
            <person name="Chen C."/>
            <person name="Yanf M."/>
            <person name="Daum C."/>
            <person name="Ng V."/>
            <person name="Clum A."/>
            <person name="Steindorff A."/>
            <person name="Ohm R."/>
            <person name="Martin F."/>
            <person name="Silar P."/>
            <person name="Natvig D."/>
            <person name="Lalanne C."/>
            <person name="Gautier V."/>
            <person name="Ament-Velasquez S.L."/>
            <person name="Kruys A."/>
            <person name="Hutchinson M.I."/>
            <person name="Powell A.J."/>
            <person name="Barry K."/>
            <person name="Miller A.N."/>
            <person name="Grigoriev I.V."/>
            <person name="Debuchy R."/>
            <person name="Gladieux P."/>
            <person name="Thoren M.H."/>
            <person name="Johannesson H."/>
        </authorList>
    </citation>
    <scope>NUCLEOTIDE SEQUENCE</scope>
    <source>
        <strain evidence="2">CBS 955.72</strain>
    </source>
</reference>
<sequence>MGPAKWLRWLHWDLFALSNLPSAFCFRTREDDRHPQEPSLRGEWFAAPQRFREARTKKNSECRDEHSVWSPILNPLMDTQHNNAATGNIDLNAGRNDVF</sequence>
<name>A0AAJ0MDL4_9PEZI</name>